<feature type="domain" description="GGDEF" evidence="3">
    <location>
        <begin position="362"/>
        <end position="490"/>
    </location>
</feature>
<reference evidence="4 5" key="1">
    <citation type="submission" date="2022-06" db="EMBL/GenBank/DDBJ databases">
        <title>New Species of the Genus Actinoplanes, ActinopZanes ferrugineus.</title>
        <authorList>
            <person name="Ding P."/>
        </authorList>
    </citation>
    <scope>NUCLEOTIDE SEQUENCE [LARGE SCALE GENOMIC DNA]</scope>
    <source>
        <strain evidence="4 5">TRM88003</strain>
    </source>
</reference>
<feature type="transmembrane region" description="Helical" evidence="1">
    <location>
        <begin position="167"/>
        <end position="189"/>
    </location>
</feature>
<dbReference type="EMBL" id="JAMYJR010000053">
    <property type="protein sequence ID" value="MCO8277101.1"/>
    <property type="molecule type" value="Genomic_DNA"/>
</dbReference>
<dbReference type="SMART" id="SM00267">
    <property type="entry name" value="GGDEF"/>
    <property type="match status" value="1"/>
</dbReference>
<dbReference type="PANTHER" id="PTHR44757:SF2">
    <property type="entry name" value="BIOFILM ARCHITECTURE MAINTENANCE PROTEIN MBAA"/>
    <property type="match status" value="1"/>
</dbReference>
<feature type="transmembrane region" description="Helical" evidence="1">
    <location>
        <begin position="36"/>
        <end position="56"/>
    </location>
</feature>
<dbReference type="Gene3D" id="3.30.70.270">
    <property type="match status" value="1"/>
</dbReference>
<dbReference type="InterPro" id="IPR001633">
    <property type="entry name" value="EAL_dom"/>
</dbReference>
<dbReference type="InterPro" id="IPR052155">
    <property type="entry name" value="Biofilm_reg_signaling"/>
</dbReference>
<evidence type="ECO:0000259" key="3">
    <source>
        <dbReference type="PROSITE" id="PS50887"/>
    </source>
</evidence>
<keyword evidence="5" id="KW-1185">Reference proteome</keyword>
<feature type="transmembrane region" description="Helical" evidence="1">
    <location>
        <begin position="100"/>
        <end position="123"/>
    </location>
</feature>
<keyword evidence="1" id="KW-0812">Transmembrane</keyword>
<dbReference type="Pfam" id="PF00990">
    <property type="entry name" value="GGDEF"/>
    <property type="match status" value="1"/>
</dbReference>
<dbReference type="CDD" id="cd01948">
    <property type="entry name" value="EAL"/>
    <property type="match status" value="1"/>
</dbReference>
<feature type="domain" description="EAL" evidence="2">
    <location>
        <begin position="499"/>
        <end position="754"/>
    </location>
</feature>
<gene>
    <name evidence="4" type="ORF">M1L60_41655</name>
</gene>
<comment type="caution">
    <text evidence="4">The sequence shown here is derived from an EMBL/GenBank/DDBJ whole genome shotgun (WGS) entry which is preliminary data.</text>
</comment>
<feature type="transmembrane region" description="Helical" evidence="1">
    <location>
        <begin position="226"/>
        <end position="245"/>
    </location>
</feature>
<dbReference type="CDD" id="cd01949">
    <property type="entry name" value="GGDEF"/>
    <property type="match status" value="1"/>
</dbReference>
<dbReference type="SMART" id="SM00052">
    <property type="entry name" value="EAL"/>
    <property type="match status" value="1"/>
</dbReference>
<evidence type="ECO:0000313" key="4">
    <source>
        <dbReference type="EMBL" id="MCO8277101.1"/>
    </source>
</evidence>
<dbReference type="SUPFAM" id="SSF141868">
    <property type="entry name" value="EAL domain-like"/>
    <property type="match status" value="1"/>
</dbReference>
<dbReference type="InterPro" id="IPR000160">
    <property type="entry name" value="GGDEF_dom"/>
</dbReference>
<dbReference type="InterPro" id="IPR035919">
    <property type="entry name" value="EAL_sf"/>
</dbReference>
<dbReference type="PROSITE" id="PS50883">
    <property type="entry name" value="EAL"/>
    <property type="match status" value="1"/>
</dbReference>
<evidence type="ECO:0000313" key="5">
    <source>
        <dbReference type="Proteomes" id="UP001523369"/>
    </source>
</evidence>
<dbReference type="PANTHER" id="PTHR44757">
    <property type="entry name" value="DIGUANYLATE CYCLASE DGCP"/>
    <property type="match status" value="1"/>
</dbReference>
<keyword evidence="1" id="KW-0472">Membrane</keyword>
<keyword evidence="1" id="KW-1133">Transmembrane helix</keyword>
<dbReference type="NCBIfam" id="TIGR00254">
    <property type="entry name" value="GGDEF"/>
    <property type="match status" value="1"/>
</dbReference>
<feature type="transmembrane region" description="Helical" evidence="1">
    <location>
        <begin position="201"/>
        <end position="220"/>
    </location>
</feature>
<dbReference type="Gene3D" id="3.20.20.450">
    <property type="entry name" value="EAL domain"/>
    <property type="match status" value="1"/>
</dbReference>
<organism evidence="4 5">
    <name type="scientific">Paractinoplanes aksuensis</name>
    <dbReference type="NCBI Taxonomy" id="2939490"/>
    <lineage>
        <taxon>Bacteria</taxon>
        <taxon>Bacillati</taxon>
        <taxon>Actinomycetota</taxon>
        <taxon>Actinomycetes</taxon>
        <taxon>Micromonosporales</taxon>
        <taxon>Micromonosporaceae</taxon>
        <taxon>Paractinoplanes</taxon>
    </lineage>
</organism>
<dbReference type="SUPFAM" id="SSF55073">
    <property type="entry name" value="Nucleotide cyclase"/>
    <property type="match status" value="1"/>
</dbReference>
<feature type="transmembrane region" description="Helical" evidence="1">
    <location>
        <begin position="266"/>
        <end position="282"/>
    </location>
</feature>
<dbReference type="InterPro" id="IPR043128">
    <property type="entry name" value="Rev_trsase/Diguanyl_cyclase"/>
</dbReference>
<evidence type="ECO:0000256" key="1">
    <source>
        <dbReference type="SAM" id="Phobius"/>
    </source>
</evidence>
<sequence length="756" mass="80907">MIRKRNALALAGVALVLLDAVWLVAGLGHEWAHPVLGWLPLPVISGLAALASLRVVRSERFDPATRRFWRSLTVAGLLFGAATVANAVDAVGGPQPSQRIGPVAMALYLAVMGVVIFALLRLPSWQRTHGDRVRFALDSCVVLVAGAAFVWQFSIRGNQEWVEQSGSTGAVLVIVAVGLVAVVTFLKVAFAGAGWIDRRSLHLLAAGGALSVVFGGLSPFLGDRPYLSSSFAAVPIGALGMILAANQQLHGDGAIRKPRPRRRLSVLPYVAVVALDGLLLSTGGGDPAVRISAALLTVLVMARQVYALRENRRLLSTVDANLSQLRDYQDQLSHQATHDPLTGVGNRALFEQTAELLVATRARLHVALLDMDDFKNVNDRHGHHAGDSLLVLVSRRLRAVTGPQGIVVRLGGDEFAILLRDLDPVHVEEILGRMVTALREPTGAPGRSSASIGVTTARPGDTPVDLLRRADVAMYAAKAAGGDRWQWFDAALDDQAGEAARLTDDLAQALLRDELFLLYQPIVELPSGRRTGVEVLLRWRHPELGLVAPDVFVPLAERSGVIVEIGRWVLENACRQAAVWQHRHGERAPGKVSINVSARQLAEPGFVAEVEDILSRTGVDRTRLLLEVTETAVLEAGAALEAVRELRERGLRVALDDFGTGQSSLSLLLTVPVDVLKVDKSFVSGAAADQAGAVIVEHLIGFTNGLRMEAVAEGVETEDQARRLHAAGYSLAQGYLFGRPVPAAEIEAALLDPAAA</sequence>
<accession>A0ABT1E4B3</accession>
<name>A0ABT1E4B3_9ACTN</name>
<proteinExistence type="predicted"/>
<dbReference type="Proteomes" id="UP001523369">
    <property type="component" value="Unassembled WGS sequence"/>
</dbReference>
<dbReference type="Pfam" id="PF00563">
    <property type="entry name" value="EAL"/>
    <property type="match status" value="1"/>
</dbReference>
<evidence type="ECO:0000259" key="2">
    <source>
        <dbReference type="PROSITE" id="PS50883"/>
    </source>
</evidence>
<protein>
    <submittedName>
        <fullName evidence="4">Bifunctional diguanylate cyclase/phosphodiesterase</fullName>
    </submittedName>
</protein>
<dbReference type="RefSeq" id="WP_253243116.1">
    <property type="nucleotide sequence ID" value="NZ_JAMYJR010000053.1"/>
</dbReference>
<feature type="transmembrane region" description="Helical" evidence="1">
    <location>
        <begin position="68"/>
        <end position="88"/>
    </location>
</feature>
<dbReference type="InterPro" id="IPR029787">
    <property type="entry name" value="Nucleotide_cyclase"/>
</dbReference>
<feature type="transmembrane region" description="Helical" evidence="1">
    <location>
        <begin position="135"/>
        <end position="155"/>
    </location>
</feature>
<dbReference type="PROSITE" id="PS50887">
    <property type="entry name" value="GGDEF"/>
    <property type="match status" value="1"/>
</dbReference>